<gene>
    <name evidence="3" type="ORF">MCOR_27181</name>
</gene>
<dbReference type="SUPFAM" id="SSF54001">
    <property type="entry name" value="Cysteine proteinases"/>
    <property type="match status" value="2"/>
</dbReference>
<dbReference type="Pfam" id="PF02338">
    <property type="entry name" value="OTU"/>
    <property type="match status" value="1"/>
</dbReference>
<feature type="region of interest" description="Disordered" evidence="1">
    <location>
        <begin position="146"/>
        <end position="171"/>
    </location>
</feature>
<accession>A0A6J8C787</accession>
<dbReference type="GO" id="GO:0016579">
    <property type="term" value="P:protein deubiquitination"/>
    <property type="evidence" value="ECO:0007669"/>
    <property type="project" value="TreeGrafter"/>
</dbReference>
<evidence type="ECO:0000313" key="3">
    <source>
        <dbReference type="EMBL" id="CAC5392233.1"/>
    </source>
</evidence>
<evidence type="ECO:0000313" key="4">
    <source>
        <dbReference type="Proteomes" id="UP000507470"/>
    </source>
</evidence>
<name>A0A6J8C787_MYTCO</name>
<dbReference type="Gene3D" id="3.90.70.80">
    <property type="match status" value="1"/>
</dbReference>
<dbReference type="OrthoDB" id="6137149at2759"/>
<evidence type="ECO:0000259" key="2">
    <source>
        <dbReference type="PROSITE" id="PS50802"/>
    </source>
</evidence>
<proteinExistence type="predicted"/>
<dbReference type="PANTHER" id="PTHR12419">
    <property type="entry name" value="OTU DOMAIN CONTAINING PROTEIN"/>
    <property type="match status" value="1"/>
</dbReference>
<dbReference type="Gene3D" id="3.90.70.120">
    <property type="match status" value="1"/>
</dbReference>
<dbReference type="AlphaFoldDB" id="A0A6J8C787"/>
<feature type="compositionally biased region" description="Polar residues" evidence="1">
    <location>
        <begin position="146"/>
        <end position="169"/>
    </location>
</feature>
<dbReference type="EMBL" id="CACVKT020004932">
    <property type="protein sequence ID" value="CAC5392233.1"/>
    <property type="molecule type" value="Genomic_DNA"/>
</dbReference>
<dbReference type="InterPro" id="IPR038765">
    <property type="entry name" value="Papain-like_cys_pep_sf"/>
</dbReference>
<keyword evidence="4" id="KW-1185">Reference proteome</keyword>
<dbReference type="InterPro" id="IPR050704">
    <property type="entry name" value="Peptidase_C85-like"/>
</dbReference>
<dbReference type="GO" id="GO:0004843">
    <property type="term" value="F:cysteine-type deubiquitinase activity"/>
    <property type="evidence" value="ECO:0007669"/>
    <property type="project" value="TreeGrafter"/>
</dbReference>
<sequence>MPTLHSSLTEENYYLRLVKQTVTSEETIIHSLTRFIMEPAGVLDEKTEECGNILEVLKKRSQINEADVKKWSNDHAMHHQSTKQYGNALSLDNEGSLSIQSSLDMLNCTGSPPWECTPPRVPCYGNIRQAGQANGALPIQVITDMSPNSDSEQSVCTPSRVPSSNNVAGQTPKKYNEKKYEKSKYDGKKNEYAIYKETKYDENDTNHVVDKFGVPKFTLKGSFHQGDKRFGMNAGKQCVSICFTAIIYSKLKNVRDWKTSHINDILVQGNLSYNSFHGSKDFLLVSEMPTSIELFNSSFFVNFGDSINAIDSEIDAGFPFALPLNIGIENALIDADGCFVSVNGYTSLVIKQGIRLFYFDSHSRDLQGKLCENGSSIVIELTDICHLYHILKDFVKDDPQSLFEITSVNVTISSEDKDNIYSNIKKTYNDGKTNVVKDKDLEISGSYLCSNLKYIPLGYITKQKLCSKFKISHKNVKETADFSITFNMGKPVKLKSIISDGNCLFRALSFAISQRQEYHIKIRKKIVDHILHISKDLSSFVRDPYENAEEYVRMRKMKESNTSGTELEILAAAHFMEADIYTFTNNKWIKYSAHQIDNNINVANDAIYLKHVEESSHYEVVMSVEGNREYDVLEKSKNNKSTNVDFDKLQSNICTDHDIKKCNTLPNEIFEIVEHTDITDLTKKRSREVEVNISNDNVKYQRRTNIDGNQVVEDRDLEMLHPAVYSGLNYIPLGYKTKRKLCSKFKISHKNIKETSGVNEVFNMGKPVKPDGLYLEDDMSRETYFPNLEMFPVNSMRDKGSFAVCGTPLMVTEFPNFGASRFPSTVWSAGSGQAGPSSSFRPQTAFRHPVNTRRTKSLRKQILVADLNDGELNVYTSVHVNILENMGVKDINQSIQEILNTDETFTICDSKGIEITDSQETRSIFKVI</sequence>
<evidence type="ECO:0000256" key="1">
    <source>
        <dbReference type="SAM" id="MobiDB-lite"/>
    </source>
</evidence>
<dbReference type="CDD" id="cd22755">
    <property type="entry name" value="OTU_CeDUB-like"/>
    <property type="match status" value="1"/>
</dbReference>
<dbReference type="InterPro" id="IPR003323">
    <property type="entry name" value="OTU_dom"/>
</dbReference>
<organism evidence="3 4">
    <name type="scientific">Mytilus coruscus</name>
    <name type="common">Sea mussel</name>
    <dbReference type="NCBI Taxonomy" id="42192"/>
    <lineage>
        <taxon>Eukaryota</taxon>
        <taxon>Metazoa</taxon>
        <taxon>Spiralia</taxon>
        <taxon>Lophotrochozoa</taxon>
        <taxon>Mollusca</taxon>
        <taxon>Bivalvia</taxon>
        <taxon>Autobranchia</taxon>
        <taxon>Pteriomorphia</taxon>
        <taxon>Mytilida</taxon>
        <taxon>Mytiloidea</taxon>
        <taxon>Mytilidae</taxon>
        <taxon>Mytilinae</taxon>
        <taxon>Mytilus</taxon>
    </lineage>
</organism>
<dbReference type="Proteomes" id="UP000507470">
    <property type="component" value="Unassembled WGS sequence"/>
</dbReference>
<protein>
    <recommendedName>
        <fullName evidence="2">OTU domain-containing protein</fullName>
    </recommendedName>
</protein>
<feature type="domain" description="OTU" evidence="2">
    <location>
        <begin position="492"/>
        <end position="624"/>
    </location>
</feature>
<dbReference type="PROSITE" id="PS50802">
    <property type="entry name" value="OTU"/>
    <property type="match status" value="1"/>
</dbReference>
<reference evidence="3 4" key="1">
    <citation type="submission" date="2020-06" db="EMBL/GenBank/DDBJ databases">
        <authorList>
            <person name="Li R."/>
            <person name="Bekaert M."/>
        </authorList>
    </citation>
    <scope>NUCLEOTIDE SEQUENCE [LARGE SCALE GENOMIC DNA]</scope>
    <source>
        <strain evidence="4">wild</strain>
    </source>
</reference>